<evidence type="ECO:0000256" key="1">
    <source>
        <dbReference type="ARBA" id="ARBA00004141"/>
    </source>
</evidence>
<sequence>MVCSGPDMLNTPSYGSGTIIGIFVAVSLIIERSIHYLGKYFKKTKNKQLLQALESIKEELMLLGFISLFLTVFQASFAGICVPITSTRRTFLLCNPEELPETEALLGNTTEAGHRRRLLAESASTCPEGRIPFIGVEAMHQIHTFIFVLAGVHILYSCVVMSLAYIKVERWAKWEEEAVREARAYYAGQSQKKDLTRVSTFQQRHSAKAGIWILDWAHCFLKSFTQAVAKADYKALRIAFCTYHNLSHDGFAFHKFLLRSLEADYSHVVGVTPFMWLFVVFFVIFDIPQGHIVFWLPDIFVMIILLVGAKLARVVQVLARDIDVERMGPCVGAHLRPRNSLFWFQRPSIMLNLMHFTLFTNSFQLASIIFYAWSFGVNSCYFYNRPFSYLRVVISVTLILFTSWVTLPAYALVSQMGSTTRLTIFGDHVQHHLKGWAKRAKAQHAPEEEANPVHSAIGSVLTLVHADGLFAKKQGESAKSAGQQPSDEDDDESGVKQVLNDGDLESAVRPPMVDDAEQTGDGRVDTPDSGTAREGRQNGANGDHSNGPR</sequence>
<evidence type="ECO:0000313" key="12">
    <source>
        <dbReference type="Proteomes" id="UP000054558"/>
    </source>
</evidence>
<dbReference type="Pfam" id="PF03094">
    <property type="entry name" value="Mlo"/>
    <property type="match status" value="1"/>
</dbReference>
<evidence type="ECO:0000256" key="9">
    <source>
        <dbReference type="SAM" id="MobiDB-lite"/>
    </source>
</evidence>
<evidence type="ECO:0000256" key="3">
    <source>
        <dbReference type="ARBA" id="ARBA00022692"/>
    </source>
</evidence>
<keyword evidence="8" id="KW-0112">Calmodulin-binding</keyword>
<feature type="transmembrane region" description="Helical" evidence="10">
    <location>
        <begin position="14"/>
        <end position="38"/>
    </location>
</feature>
<comment type="subcellular location">
    <subcellularLocation>
        <location evidence="1 8">Membrane</location>
        <topology evidence="1 8">Multi-pass membrane protein</topology>
    </subcellularLocation>
</comment>
<dbReference type="GO" id="GO:0006952">
    <property type="term" value="P:defense response"/>
    <property type="evidence" value="ECO:0007669"/>
    <property type="project" value="UniProtKB-KW"/>
</dbReference>
<dbReference type="OMA" id="AVHATFC"/>
<dbReference type="GO" id="GO:0016020">
    <property type="term" value="C:membrane"/>
    <property type="evidence" value="ECO:0007669"/>
    <property type="project" value="UniProtKB-SubCell"/>
</dbReference>
<keyword evidence="5 8" id="KW-1133">Transmembrane helix</keyword>
<keyword evidence="7 8" id="KW-0568">Pathogenesis-related protein</keyword>
<feature type="transmembrane region" description="Helical" evidence="10">
    <location>
        <begin position="265"/>
        <end position="285"/>
    </location>
</feature>
<dbReference type="PANTHER" id="PTHR31942:SF52">
    <property type="entry name" value="MLO-LIKE PROTEIN 1"/>
    <property type="match status" value="1"/>
</dbReference>
<evidence type="ECO:0000256" key="5">
    <source>
        <dbReference type="ARBA" id="ARBA00022989"/>
    </source>
</evidence>
<keyword evidence="3 8" id="KW-0812">Transmembrane</keyword>
<evidence type="ECO:0000256" key="6">
    <source>
        <dbReference type="ARBA" id="ARBA00023136"/>
    </source>
</evidence>
<keyword evidence="12" id="KW-1185">Reference proteome</keyword>
<feature type="compositionally biased region" description="Polar residues" evidence="9">
    <location>
        <begin position="538"/>
        <end position="549"/>
    </location>
</feature>
<dbReference type="InterPro" id="IPR004326">
    <property type="entry name" value="Mlo"/>
</dbReference>
<dbReference type="Proteomes" id="UP000054558">
    <property type="component" value="Unassembled WGS sequence"/>
</dbReference>
<evidence type="ECO:0000256" key="8">
    <source>
        <dbReference type="RuleBase" id="RU280816"/>
    </source>
</evidence>
<dbReference type="GO" id="GO:0005516">
    <property type="term" value="F:calmodulin binding"/>
    <property type="evidence" value="ECO:0007669"/>
    <property type="project" value="UniProtKB-KW"/>
</dbReference>
<accession>A0A1Y1I217</accession>
<comment type="function">
    <text evidence="8">May be involved in modulation of pathogen defense and leaf cell death.</text>
</comment>
<keyword evidence="6 8" id="KW-0472">Membrane</keyword>
<feature type="transmembrane region" description="Helical" evidence="10">
    <location>
        <begin position="393"/>
        <end position="413"/>
    </location>
</feature>
<reference evidence="11 12" key="1">
    <citation type="journal article" date="2014" name="Nat. Commun.">
        <title>Klebsormidium flaccidum genome reveals primary factors for plant terrestrial adaptation.</title>
        <authorList>
            <person name="Hori K."/>
            <person name="Maruyama F."/>
            <person name="Fujisawa T."/>
            <person name="Togashi T."/>
            <person name="Yamamoto N."/>
            <person name="Seo M."/>
            <person name="Sato S."/>
            <person name="Yamada T."/>
            <person name="Mori H."/>
            <person name="Tajima N."/>
            <person name="Moriyama T."/>
            <person name="Ikeuchi M."/>
            <person name="Watanabe M."/>
            <person name="Wada H."/>
            <person name="Kobayashi K."/>
            <person name="Saito M."/>
            <person name="Masuda T."/>
            <person name="Sasaki-Sekimoto Y."/>
            <person name="Mashiguchi K."/>
            <person name="Awai K."/>
            <person name="Shimojima M."/>
            <person name="Masuda S."/>
            <person name="Iwai M."/>
            <person name="Nobusawa T."/>
            <person name="Narise T."/>
            <person name="Kondo S."/>
            <person name="Saito H."/>
            <person name="Sato R."/>
            <person name="Murakawa M."/>
            <person name="Ihara Y."/>
            <person name="Oshima-Yamada Y."/>
            <person name="Ohtaka K."/>
            <person name="Satoh M."/>
            <person name="Sonobe K."/>
            <person name="Ishii M."/>
            <person name="Ohtani R."/>
            <person name="Kanamori-Sato M."/>
            <person name="Honoki R."/>
            <person name="Miyazaki D."/>
            <person name="Mochizuki H."/>
            <person name="Umetsu J."/>
            <person name="Higashi K."/>
            <person name="Shibata D."/>
            <person name="Kamiya Y."/>
            <person name="Sato N."/>
            <person name="Nakamura Y."/>
            <person name="Tabata S."/>
            <person name="Ida S."/>
            <person name="Kurokawa K."/>
            <person name="Ohta H."/>
        </authorList>
    </citation>
    <scope>NUCLEOTIDE SEQUENCE [LARGE SCALE GENOMIC DNA]</scope>
    <source>
        <strain evidence="11 12">NIES-2285</strain>
    </source>
</reference>
<feature type="region of interest" description="Disordered" evidence="9">
    <location>
        <begin position="475"/>
        <end position="549"/>
    </location>
</feature>
<evidence type="ECO:0000256" key="10">
    <source>
        <dbReference type="SAM" id="Phobius"/>
    </source>
</evidence>
<organism evidence="11 12">
    <name type="scientific">Klebsormidium nitens</name>
    <name type="common">Green alga</name>
    <name type="synonym">Ulothrix nitens</name>
    <dbReference type="NCBI Taxonomy" id="105231"/>
    <lineage>
        <taxon>Eukaryota</taxon>
        <taxon>Viridiplantae</taxon>
        <taxon>Streptophyta</taxon>
        <taxon>Klebsormidiophyceae</taxon>
        <taxon>Klebsormidiales</taxon>
        <taxon>Klebsormidiaceae</taxon>
        <taxon>Klebsormidium</taxon>
    </lineage>
</organism>
<evidence type="ECO:0000256" key="4">
    <source>
        <dbReference type="ARBA" id="ARBA00022821"/>
    </source>
</evidence>
<comment type="domain">
    <text evidence="8">The C-terminus contains a calmodulin-binding domain, which binds calmodulin in a calcium-dependent fashion.</text>
</comment>
<evidence type="ECO:0000256" key="2">
    <source>
        <dbReference type="ARBA" id="ARBA00006574"/>
    </source>
</evidence>
<evidence type="ECO:0000313" key="11">
    <source>
        <dbReference type="EMBL" id="GAQ83221.1"/>
    </source>
</evidence>
<feature type="transmembrane region" description="Helical" evidence="10">
    <location>
        <begin position="353"/>
        <end position="373"/>
    </location>
</feature>
<keyword evidence="4 8" id="KW-0611">Plant defense</keyword>
<feature type="transmembrane region" description="Helical" evidence="10">
    <location>
        <begin position="142"/>
        <end position="166"/>
    </location>
</feature>
<dbReference type="PANTHER" id="PTHR31942">
    <property type="entry name" value="MLO-LIKE PROTEIN 1"/>
    <property type="match status" value="1"/>
</dbReference>
<protein>
    <recommendedName>
        <fullName evidence="8">MLO-like protein</fullName>
    </recommendedName>
</protein>
<dbReference type="EMBL" id="DF237089">
    <property type="protein sequence ID" value="GAQ83221.1"/>
    <property type="molecule type" value="Genomic_DNA"/>
</dbReference>
<dbReference type="STRING" id="105231.A0A1Y1I217"/>
<name>A0A1Y1I217_KLENI</name>
<evidence type="ECO:0000256" key="7">
    <source>
        <dbReference type="ARBA" id="ARBA00023265"/>
    </source>
</evidence>
<proteinExistence type="inferred from homology"/>
<gene>
    <name evidence="8" type="primary">MLO</name>
    <name evidence="11" type="ORF">KFL_001400050</name>
</gene>
<feature type="transmembrane region" description="Helical" evidence="10">
    <location>
        <begin position="291"/>
        <end position="312"/>
    </location>
</feature>
<feature type="transmembrane region" description="Helical" evidence="10">
    <location>
        <begin position="59"/>
        <end position="85"/>
    </location>
</feature>
<dbReference type="OrthoDB" id="1388414at2759"/>
<dbReference type="AlphaFoldDB" id="A0A1Y1I217"/>
<feature type="compositionally biased region" description="Basic and acidic residues" evidence="9">
    <location>
        <begin position="520"/>
        <end position="536"/>
    </location>
</feature>
<comment type="similarity">
    <text evidence="2 8">Belongs to the MLO family.</text>
</comment>